<dbReference type="AlphaFoldDB" id="A0A2P8GY85"/>
<evidence type="ECO:0000313" key="8">
    <source>
        <dbReference type="Proteomes" id="UP000241203"/>
    </source>
</evidence>
<dbReference type="Gene3D" id="3.40.50.2000">
    <property type="entry name" value="Glycogen Phosphorylase B"/>
    <property type="match status" value="2"/>
</dbReference>
<protein>
    <recommendedName>
        <fullName evidence="1">D-inositol 3-phosphate glycosyltransferase</fullName>
    </recommendedName>
</protein>
<evidence type="ECO:0000259" key="5">
    <source>
        <dbReference type="Pfam" id="PF13439"/>
    </source>
</evidence>
<dbReference type="Proteomes" id="UP000268291">
    <property type="component" value="Unassembled WGS sequence"/>
</dbReference>
<dbReference type="RefSeq" id="WP_106563864.1">
    <property type="nucleotide sequence ID" value="NZ_PYAU01000001.1"/>
</dbReference>
<dbReference type="PANTHER" id="PTHR45947">
    <property type="entry name" value="SULFOQUINOVOSYL TRANSFERASE SQD2"/>
    <property type="match status" value="1"/>
</dbReference>
<reference evidence="6 8" key="1">
    <citation type="submission" date="2018-03" db="EMBL/GenBank/DDBJ databases">
        <title>Genomic Encyclopedia of Archaeal and Bacterial Type Strains, Phase II (KMG-II): from individual species to whole genera.</title>
        <authorList>
            <person name="Goeker M."/>
        </authorList>
    </citation>
    <scope>NUCLEOTIDE SEQUENCE [LARGE SCALE GENOMIC DNA]</scope>
    <source>
        <strain evidence="6 8">DSM 21548</strain>
    </source>
</reference>
<evidence type="ECO:0000313" key="7">
    <source>
        <dbReference type="EMBL" id="RUQ86613.1"/>
    </source>
</evidence>
<sequence length="372" mass="40647">MAGLIVHEWIERHGGSENVVDSMATAFPDAAIHCLWNNAPDRFPGRTVTESWMSKTPLRRSKAFALPFMPSTWYRTDISEAEFVLVSSHLFAHHVGAKDAASGPPRFVYVHTPGRYIWTPELDARGDNPVTRAAAPLLKKIDRRRALEGADFAANSDYIRNRVSNSWGVDARVIHPPVRVGLLQSESDWRNRLNEEDRQVAEALPPNFILGASRFVDYKRLDVAIRAGELADLPVVLAGAGPQLAELQQKASTASVPVTFVHRPSDELLFSLYQQAALLVFAAVEDFGIMPVEAMSLGTPVLVIAEGGASESVRALSGGSVIETLDDSAIKVGISESLGLDMTVARASAGRKFGPERFERDVKIWVKDGIAL</sequence>
<evidence type="ECO:0000256" key="3">
    <source>
        <dbReference type="ARBA" id="ARBA00022679"/>
    </source>
</evidence>
<dbReference type="InterPro" id="IPR050194">
    <property type="entry name" value="Glycosyltransferase_grp1"/>
</dbReference>
<dbReference type="EMBL" id="PYAU01000001">
    <property type="protein sequence ID" value="PSL38924.1"/>
    <property type="molecule type" value="Genomic_DNA"/>
</dbReference>
<reference evidence="7 9" key="2">
    <citation type="submission" date="2018-12" db="EMBL/GenBank/DDBJ databases">
        <authorList>
            <person name="hu s."/>
            <person name="Xu Y."/>
            <person name="Xu B."/>
            <person name="Li F."/>
        </authorList>
    </citation>
    <scope>NUCLEOTIDE SEQUENCE [LARGE SCALE GENOMIC DNA]</scope>
    <source>
        <strain evidence="7 9">KSW2-17</strain>
    </source>
</reference>
<dbReference type="InterPro" id="IPR001296">
    <property type="entry name" value="Glyco_trans_1"/>
</dbReference>
<dbReference type="EMBL" id="RZGY01000001">
    <property type="protein sequence ID" value="RUQ86613.1"/>
    <property type="molecule type" value="Genomic_DNA"/>
</dbReference>
<evidence type="ECO:0000313" key="6">
    <source>
        <dbReference type="EMBL" id="PSL38924.1"/>
    </source>
</evidence>
<keyword evidence="3 6" id="KW-0808">Transferase</keyword>
<dbReference type="InterPro" id="IPR028098">
    <property type="entry name" value="Glyco_trans_4-like_N"/>
</dbReference>
<evidence type="ECO:0000313" key="9">
    <source>
        <dbReference type="Proteomes" id="UP000268291"/>
    </source>
</evidence>
<gene>
    <name evidence="6" type="ORF">CLV49_2554</name>
    <name evidence="7" type="ORF">ELQ93_06455</name>
</gene>
<feature type="domain" description="Glycosyltransferase subfamily 4-like N-terminal" evidence="5">
    <location>
        <begin position="14"/>
        <end position="178"/>
    </location>
</feature>
<accession>A0A2P8GY85</accession>
<dbReference type="OrthoDB" id="9801573at2"/>
<dbReference type="Pfam" id="PF13439">
    <property type="entry name" value="Glyco_transf_4"/>
    <property type="match status" value="1"/>
</dbReference>
<dbReference type="PANTHER" id="PTHR45947:SF3">
    <property type="entry name" value="SULFOQUINOVOSYL TRANSFERASE SQD2"/>
    <property type="match status" value="1"/>
</dbReference>
<comment type="caution">
    <text evidence="6">The sequence shown here is derived from an EMBL/GenBank/DDBJ whole genome shotgun (WGS) entry which is preliminary data.</text>
</comment>
<dbReference type="SUPFAM" id="SSF53756">
    <property type="entry name" value="UDP-Glycosyltransferase/glycogen phosphorylase"/>
    <property type="match status" value="1"/>
</dbReference>
<keyword evidence="2" id="KW-0328">Glycosyltransferase</keyword>
<feature type="domain" description="Glycosyl transferase family 1" evidence="4">
    <location>
        <begin position="196"/>
        <end position="336"/>
    </location>
</feature>
<dbReference type="GO" id="GO:1901137">
    <property type="term" value="P:carbohydrate derivative biosynthetic process"/>
    <property type="evidence" value="ECO:0007669"/>
    <property type="project" value="UniProtKB-ARBA"/>
</dbReference>
<dbReference type="Pfam" id="PF00534">
    <property type="entry name" value="Glycos_transf_1"/>
    <property type="match status" value="1"/>
</dbReference>
<name>A0A2P8GY85_9MICO</name>
<keyword evidence="9" id="KW-1185">Reference proteome</keyword>
<organism evidence="6 8">
    <name type="scientific">Labedella gwakjiensis</name>
    <dbReference type="NCBI Taxonomy" id="390269"/>
    <lineage>
        <taxon>Bacteria</taxon>
        <taxon>Bacillati</taxon>
        <taxon>Actinomycetota</taxon>
        <taxon>Actinomycetes</taxon>
        <taxon>Micrococcales</taxon>
        <taxon>Microbacteriaceae</taxon>
        <taxon>Labedella</taxon>
    </lineage>
</organism>
<evidence type="ECO:0000256" key="2">
    <source>
        <dbReference type="ARBA" id="ARBA00022676"/>
    </source>
</evidence>
<evidence type="ECO:0000259" key="4">
    <source>
        <dbReference type="Pfam" id="PF00534"/>
    </source>
</evidence>
<proteinExistence type="predicted"/>
<dbReference type="GO" id="GO:0016757">
    <property type="term" value="F:glycosyltransferase activity"/>
    <property type="evidence" value="ECO:0007669"/>
    <property type="project" value="UniProtKB-KW"/>
</dbReference>
<evidence type="ECO:0000256" key="1">
    <source>
        <dbReference type="ARBA" id="ARBA00021292"/>
    </source>
</evidence>
<dbReference type="Proteomes" id="UP000241203">
    <property type="component" value="Unassembled WGS sequence"/>
</dbReference>